<gene>
    <name evidence="2" type="ORF">HNR50_004331</name>
</gene>
<accession>A0A841RHZ8</accession>
<evidence type="ECO:0000313" key="2">
    <source>
        <dbReference type="EMBL" id="MBB6482630.1"/>
    </source>
</evidence>
<evidence type="ECO:0000259" key="1">
    <source>
        <dbReference type="Pfam" id="PF00535"/>
    </source>
</evidence>
<dbReference type="EMBL" id="JACHGJ010000014">
    <property type="protein sequence ID" value="MBB6482630.1"/>
    <property type="molecule type" value="Genomic_DNA"/>
</dbReference>
<dbReference type="GO" id="GO:0016740">
    <property type="term" value="F:transferase activity"/>
    <property type="evidence" value="ECO:0007669"/>
    <property type="project" value="UniProtKB-KW"/>
</dbReference>
<keyword evidence="3" id="KW-1185">Reference proteome</keyword>
<dbReference type="Pfam" id="PF00535">
    <property type="entry name" value="Glycos_transf_2"/>
    <property type="match status" value="1"/>
</dbReference>
<organism evidence="2 3">
    <name type="scientific">Spirochaeta isovalerica</name>
    <dbReference type="NCBI Taxonomy" id="150"/>
    <lineage>
        <taxon>Bacteria</taxon>
        <taxon>Pseudomonadati</taxon>
        <taxon>Spirochaetota</taxon>
        <taxon>Spirochaetia</taxon>
        <taxon>Spirochaetales</taxon>
        <taxon>Spirochaetaceae</taxon>
        <taxon>Spirochaeta</taxon>
    </lineage>
</organism>
<comment type="caution">
    <text evidence="2">The sequence shown here is derived from an EMBL/GenBank/DDBJ whole genome shotgun (WGS) entry which is preliminary data.</text>
</comment>
<dbReference type="PANTHER" id="PTHR43685:SF2">
    <property type="entry name" value="GLYCOSYLTRANSFERASE 2-LIKE DOMAIN-CONTAINING PROTEIN"/>
    <property type="match status" value="1"/>
</dbReference>
<protein>
    <submittedName>
        <fullName evidence="2">Glycosyltransferase involved in cell wall biosynthesis</fullName>
    </submittedName>
</protein>
<proteinExistence type="predicted"/>
<dbReference type="CDD" id="cd00761">
    <property type="entry name" value="Glyco_tranf_GTA_type"/>
    <property type="match status" value="1"/>
</dbReference>
<reference evidence="2 3" key="1">
    <citation type="submission" date="2020-08" db="EMBL/GenBank/DDBJ databases">
        <title>Genomic Encyclopedia of Type Strains, Phase IV (KMG-IV): sequencing the most valuable type-strain genomes for metagenomic binning, comparative biology and taxonomic classification.</title>
        <authorList>
            <person name="Goeker M."/>
        </authorList>
    </citation>
    <scope>NUCLEOTIDE SEQUENCE [LARGE SCALE GENOMIC DNA]</scope>
    <source>
        <strain evidence="2 3">DSM 2461</strain>
    </source>
</reference>
<sequence length="287" mass="33660">MSEKVSVSVIIPVFNRKEAIHEAVKSVFDQTFRDWELIIADDGSDDGTFESLKEYEGDRRVQIIRLAHNGNPGYVRNRAVDRAAGRWIAFLDSDDLWNEEKLDRQISYMNDHRECLFLHTREVWSREGKIISQSHRKHKREGDLFEVSLGKCEIGPSTVLMDREMFTVLGGFREDLEICEDYEFWLRVTSRYSVGYIDEDLIVKRAGGGDQLSFKYGFIENFKIDALKNLIDSKLLPLEKEKVARKELARKCRIYGKGCRKRGREKEAEKYDSLYFFYMNDDGHREK</sequence>
<dbReference type="Proteomes" id="UP000587760">
    <property type="component" value="Unassembled WGS sequence"/>
</dbReference>
<dbReference type="PANTHER" id="PTHR43685">
    <property type="entry name" value="GLYCOSYLTRANSFERASE"/>
    <property type="match status" value="1"/>
</dbReference>
<dbReference type="InterPro" id="IPR029044">
    <property type="entry name" value="Nucleotide-diphossugar_trans"/>
</dbReference>
<dbReference type="Gene3D" id="3.90.550.10">
    <property type="entry name" value="Spore Coat Polysaccharide Biosynthesis Protein SpsA, Chain A"/>
    <property type="match status" value="1"/>
</dbReference>
<dbReference type="RefSeq" id="WP_184748865.1">
    <property type="nucleotide sequence ID" value="NZ_JACHGJ010000014.1"/>
</dbReference>
<evidence type="ECO:0000313" key="3">
    <source>
        <dbReference type="Proteomes" id="UP000587760"/>
    </source>
</evidence>
<name>A0A841RHZ8_9SPIO</name>
<dbReference type="InterPro" id="IPR050834">
    <property type="entry name" value="Glycosyltransf_2"/>
</dbReference>
<dbReference type="SUPFAM" id="SSF53448">
    <property type="entry name" value="Nucleotide-diphospho-sugar transferases"/>
    <property type="match status" value="1"/>
</dbReference>
<dbReference type="InterPro" id="IPR001173">
    <property type="entry name" value="Glyco_trans_2-like"/>
</dbReference>
<feature type="domain" description="Glycosyltransferase 2-like" evidence="1">
    <location>
        <begin position="8"/>
        <end position="162"/>
    </location>
</feature>
<keyword evidence="2" id="KW-0808">Transferase</keyword>
<dbReference type="AlphaFoldDB" id="A0A841RHZ8"/>